<proteinExistence type="predicted"/>
<sequence length="500" mass="50621">MRSGRGVRARAVSAWRRGAGALTARGRALAVLGVAAVVVGVVLSHRDLLRLGLLLVALPLGGWVVARVPRPSLVVERTVSPEVVAVGDPVSVRLDLHGRGRGRGALLAEDLVPPALRAAPRFVVDRLPAGTSASVRYALRADVRGVHRVGPLRLVSRDPLGLVELPVSTRATDPLVVVPATVHLPPLRLHGGAGGATASDPGTGEDDVVPREYRAGDDRRRVHWRTSARQGELMVRRDERPRRASASVLLDLGAGEVSGPDDGAGHDAFELAVTAAASAAERLALDDVAVRLLTGSPADAGREGGRGRGARLERLAAVAPTTAEPSEPAGDRGGGAGALDAALRRLGGRREDAVVAVVGPRAVPALLAATSGRRAARSVALVVGREDGDDDAEVGAALSALAGAGWGAAGLRVGGAGDDAPDHAPHHALDRAPDRAPDRGRDGDTDGGAQAALGAAWSRAVRAAAPSRRAPSPSAPAAAGRAGAHPGPQPGAQAPAGSPA</sequence>
<dbReference type="Pfam" id="PF01882">
    <property type="entry name" value="DUF58"/>
    <property type="match status" value="1"/>
</dbReference>
<dbReference type="PANTHER" id="PTHR34351:SF1">
    <property type="entry name" value="SLR1927 PROTEIN"/>
    <property type="match status" value="1"/>
</dbReference>
<name>A0ABU8RHK5_9ACTN</name>
<organism evidence="4 5">
    <name type="scientific">Pseudokineococcus basanitobsidens</name>
    <dbReference type="NCBI Taxonomy" id="1926649"/>
    <lineage>
        <taxon>Bacteria</taxon>
        <taxon>Bacillati</taxon>
        <taxon>Actinomycetota</taxon>
        <taxon>Actinomycetes</taxon>
        <taxon>Kineosporiales</taxon>
        <taxon>Kineosporiaceae</taxon>
        <taxon>Pseudokineococcus</taxon>
    </lineage>
</organism>
<keyword evidence="5" id="KW-1185">Reference proteome</keyword>
<reference evidence="4 5" key="1">
    <citation type="journal article" date="2017" name="Int. J. Syst. Evol. Microbiol.">
        <title>Pseudokineococcus basanitobsidens sp. nov., isolated from volcanic rock.</title>
        <authorList>
            <person name="Lee D.W."/>
            <person name="Park M.Y."/>
            <person name="Kim J.J."/>
            <person name="Kim B.S."/>
        </authorList>
    </citation>
    <scope>NUCLEOTIDE SEQUENCE [LARGE SCALE GENOMIC DNA]</scope>
    <source>
        <strain evidence="4 5">DSM 103726</strain>
    </source>
</reference>
<gene>
    <name evidence="4" type="ORF">WDZ17_04110</name>
</gene>
<protein>
    <submittedName>
        <fullName evidence="4">DUF58 domain-containing protein</fullName>
    </submittedName>
</protein>
<dbReference type="InterPro" id="IPR002881">
    <property type="entry name" value="DUF58"/>
</dbReference>
<accession>A0ABU8RHK5</accession>
<feature type="region of interest" description="Disordered" evidence="1">
    <location>
        <begin position="416"/>
        <end position="500"/>
    </location>
</feature>
<evidence type="ECO:0000256" key="2">
    <source>
        <dbReference type="SAM" id="Phobius"/>
    </source>
</evidence>
<keyword evidence="2" id="KW-0812">Transmembrane</keyword>
<dbReference type="RefSeq" id="WP_339573854.1">
    <property type="nucleotide sequence ID" value="NZ_JBBIAA010000002.1"/>
</dbReference>
<keyword evidence="2" id="KW-0472">Membrane</keyword>
<dbReference type="EMBL" id="JBBIAA010000002">
    <property type="protein sequence ID" value="MEJ5944476.1"/>
    <property type="molecule type" value="Genomic_DNA"/>
</dbReference>
<feature type="domain" description="DUF58" evidence="3">
    <location>
        <begin position="211"/>
        <end position="352"/>
    </location>
</feature>
<feature type="compositionally biased region" description="Low complexity" evidence="1">
    <location>
        <begin position="447"/>
        <end position="500"/>
    </location>
</feature>
<comment type="caution">
    <text evidence="4">The sequence shown here is derived from an EMBL/GenBank/DDBJ whole genome shotgun (WGS) entry which is preliminary data.</text>
</comment>
<dbReference type="Proteomes" id="UP001387100">
    <property type="component" value="Unassembled WGS sequence"/>
</dbReference>
<evidence type="ECO:0000256" key="1">
    <source>
        <dbReference type="SAM" id="MobiDB-lite"/>
    </source>
</evidence>
<feature type="compositionally biased region" description="Basic and acidic residues" evidence="1">
    <location>
        <begin position="420"/>
        <end position="444"/>
    </location>
</feature>
<keyword evidence="2" id="KW-1133">Transmembrane helix</keyword>
<feature type="transmembrane region" description="Helical" evidence="2">
    <location>
        <begin position="26"/>
        <end position="43"/>
    </location>
</feature>
<feature type="region of interest" description="Disordered" evidence="1">
    <location>
        <begin position="190"/>
        <end position="209"/>
    </location>
</feature>
<evidence type="ECO:0000313" key="4">
    <source>
        <dbReference type="EMBL" id="MEJ5944476.1"/>
    </source>
</evidence>
<dbReference type="PANTHER" id="PTHR34351">
    <property type="entry name" value="SLR1927 PROTEIN-RELATED"/>
    <property type="match status" value="1"/>
</dbReference>
<evidence type="ECO:0000259" key="3">
    <source>
        <dbReference type="Pfam" id="PF01882"/>
    </source>
</evidence>
<evidence type="ECO:0000313" key="5">
    <source>
        <dbReference type="Proteomes" id="UP001387100"/>
    </source>
</evidence>